<dbReference type="GO" id="GO:0016324">
    <property type="term" value="C:apical plasma membrane"/>
    <property type="evidence" value="ECO:0007669"/>
    <property type="project" value="UniProtKB-SubCell"/>
</dbReference>
<dbReference type="FunFam" id="6.10.140.2220:FF:000009">
    <property type="entry name" value="Zinc finger MYND domain-containing protein 10"/>
    <property type="match status" value="1"/>
</dbReference>
<dbReference type="InterPro" id="IPR002893">
    <property type="entry name" value="Znf_MYND"/>
</dbReference>
<dbReference type="GO" id="GO:0008270">
    <property type="term" value="F:zinc ion binding"/>
    <property type="evidence" value="ECO:0007669"/>
    <property type="project" value="UniProtKB-KW"/>
</dbReference>
<dbReference type="PROSITE" id="PS50865">
    <property type="entry name" value="ZF_MYND_2"/>
    <property type="match status" value="1"/>
</dbReference>
<dbReference type="AlphaFoldDB" id="A0A4E0RYF4"/>
<comment type="similarity">
    <text evidence="3">Belongs to the ZMYND10 family.</text>
</comment>
<dbReference type="PANTHER" id="PTHR13244">
    <property type="entry name" value="ZINC FINGER MYND DOMAIN CONTAINING PROTEIN 10"/>
    <property type="match status" value="1"/>
</dbReference>
<name>A0A4E0RYF4_FASHE</name>
<sequence length="485" mass="55360">MNEGDNKYILFPGEAEVMIQGLKLVEYEEYGLERWFNYHSYISKLNMQAVNSAQTNSDEFVKEYFIANDKLTLIVHDLIALELWQQKVFHHLIERQEEPSSTFPVYTILYHELIVANLLETLTFHMDAMEALNDSAVDLADWCYRSLCYLVTNFSTEDDKTDYLRKKDEIEADSNLKDLQRQQRVISFDKAMKAISILRHLIDHSLSANSVLPLGVGRRLLETNDVTLLLCQLIEQSPWYGVAKNKETGKPCQMVWHESGIWIPAEQMTSSLGKAEGQIWLSLFQILLANQSSLRYDCSATHRRTALLRLRSHLTEDKLDAIPVLADLRRFLEHLSMSPNAACNNGGSGVAGACLVELLPEIRDGLCRKYAKKWKQLAIDFFDRIESDRGKQAARRAAAQWTETFSVDHLDKLFSNFGEGELGQANPYGGPARCAVCGGPAVKRCSRCRSEWYCRRECQVKHWPKHKKACDLMSDAIGTEQNVHT</sequence>
<dbReference type="GO" id="GO:0120293">
    <property type="term" value="C:dynein axonemal particle"/>
    <property type="evidence" value="ECO:0007669"/>
    <property type="project" value="UniProtKB-SubCell"/>
</dbReference>
<comment type="function">
    <text evidence="13">Plays a role in axonemal structure organization and motility. Involved in axonemal pre-assembly of inner and outer dynein arms (IDA and ODA, respectively) for proper axoneme building for cilia motility. May act by indirectly regulating transcription of dynein proteins.</text>
</comment>
<dbReference type="EMBL" id="JXXN02001937">
    <property type="protein sequence ID" value="THD23802.1"/>
    <property type="molecule type" value="Genomic_DNA"/>
</dbReference>
<dbReference type="PROSITE" id="PS01360">
    <property type="entry name" value="ZF_MYND_1"/>
    <property type="match status" value="1"/>
</dbReference>
<keyword evidence="17" id="KW-1185">Reference proteome</keyword>
<evidence type="ECO:0000256" key="6">
    <source>
        <dbReference type="ARBA" id="ARBA00022490"/>
    </source>
</evidence>
<accession>A0A4E0RYF4</accession>
<keyword evidence="11" id="KW-0206">Cytoskeleton</keyword>
<proteinExistence type="inferred from homology"/>
<keyword evidence="7" id="KW-0479">Metal-binding</keyword>
<protein>
    <recommendedName>
        <fullName evidence="4">Zinc finger MYND domain-containing protein 10</fullName>
    </recommendedName>
</protein>
<keyword evidence="8 14" id="KW-0863">Zinc-finger</keyword>
<evidence type="ECO:0000313" key="17">
    <source>
        <dbReference type="Proteomes" id="UP000230066"/>
    </source>
</evidence>
<evidence type="ECO:0000256" key="7">
    <source>
        <dbReference type="ARBA" id="ARBA00022723"/>
    </source>
</evidence>
<dbReference type="Gene3D" id="6.10.140.2220">
    <property type="match status" value="1"/>
</dbReference>
<evidence type="ECO:0000256" key="13">
    <source>
        <dbReference type="ARBA" id="ARBA00045527"/>
    </source>
</evidence>
<evidence type="ECO:0000256" key="11">
    <source>
        <dbReference type="ARBA" id="ARBA00023212"/>
    </source>
</evidence>
<dbReference type="InterPro" id="IPR052298">
    <property type="entry name" value="ZMYND10"/>
</dbReference>
<dbReference type="Proteomes" id="UP000230066">
    <property type="component" value="Unassembled WGS sequence"/>
</dbReference>
<keyword evidence="5" id="KW-1003">Cell membrane</keyword>
<gene>
    <name evidence="16" type="ORF">D915_005340</name>
</gene>
<keyword evidence="6" id="KW-0963">Cytoplasm</keyword>
<evidence type="ECO:0000256" key="2">
    <source>
        <dbReference type="ARBA" id="ARBA00004300"/>
    </source>
</evidence>
<comment type="subcellular location">
    <subcellularLocation>
        <location evidence="1">Apical cell membrane</location>
    </subcellularLocation>
    <subcellularLocation>
        <location evidence="2">Cytoplasm</location>
        <location evidence="2">Cytoskeleton</location>
        <location evidence="2">Microtubule organizing center</location>
        <location evidence="2">Centrosome</location>
    </subcellularLocation>
    <subcellularLocation>
        <location evidence="12">Dynein axonemal particle</location>
    </subcellularLocation>
</comment>
<evidence type="ECO:0000256" key="12">
    <source>
        <dbReference type="ARBA" id="ARBA00024190"/>
    </source>
</evidence>
<comment type="caution">
    <text evidence="16">The sequence shown here is derived from an EMBL/GenBank/DDBJ whole genome shotgun (WGS) entry which is preliminary data.</text>
</comment>
<dbReference type="GO" id="GO:0005813">
    <property type="term" value="C:centrosome"/>
    <property type="evidence" value="ECO:0007669"/>
    <property type="project" value="UniProtKB-SubCell"/>
</dbReference>
<feature type="domain" description="MYND-type" evidence="15">
    <location>
        <begin position="434"/>
        <end position="470"/>
    </location>
</feature>
<organism evidence="16 17">
    <name type="scientific">Fasciola hepatica</name>
    <name type="common">Liver fluke</name>
    <dbReference type="NCBI Taxonomy" id="6192"/>
    <lineage>
        <taxon>Eukaryota</taxon>
        <taxon>Metazoa</taxon>
        <taxon>Spiralia</taxon>
        <taxon>Lophotrochozoa</taxon>
        <taxon>Platyhelminthes</taxon>
        <taxon>Trematoda</taxon>
        <taxon>Digenea</taxon>
        <taxon>Plagiorchiida</taxon>
        <taxon>Echinostomata</taxon>
        <taxon>Echinostomatoidea</taxon>
        <taxon>Fasciolidae</taxon>
        <taxon>Fasciola</taxon>
    </lineage>
</organism>
<evidence type="ECO:0000256" key="8">
    <source>
        <dbReference type="ARBA" id="ARBA00022771"/>
    </source>
</evidence>
<dbReference type="SUPFAM" id="SSF144232">
    <property type="entry name" value="HIT/MYND zinc finger-like"/>
    <property type="match status" value="1"/>
</dbReference>
<evidence type="ECO:0000256" key="9">
    <source>
        <dbReference type="ARBA" id="ARBA00022833"/>
    </source>
</evidence>
<dbReference type="PANTHER" id="PTHR13244:SF7">
    <property type="entry name" value="ZINC FINGER MYND DOMAIN-CONTAINING PROTEIN 10"/>
    <property type="match status" value="1"/>
</dbReference>
<evidence type="ECO:0000256" key="10">
    <source>
        <dbReference type="ARBA" id="ARBA00023136"/>
    </source>
</evidence>
<evidence type="ECO:0000256" key="14">
    <source>
        <dbReference type="PROSITE-ProRule" id="PRU00134"/>
    </source>
</evidence>
<dbReference type="Pfam" id="PF01753">
    <property type="entry name" value="zf-MYND"/>
    <property type="match status" value="1"/>
</dbReference>
<evidence type="ECO:0000256" key="1">
    <source>
        <dbReference type="ARBA" id="ARBA00004221"/>
    </source>
</evidence>
<keyword evidence="9" id="KW-0862">Zinc</keyword>
<keyword evidence="10" id="KW-0472">Membrane</keyword>
<evidence type="ECO:0000256" key="3">
    <source>
        <dbReference type="ARBA" id="ARBA00005373"/>
    </source>
</evidence>
<evidence type="ECO:0000259" key="15">
    <source>
        <dbReference type="PROSITE" id="PS50865"/>
    </source>
</evidence>
<evidence type="ECO:0000256" key="4">
    <source>
        <dbReference type="ARBA" id="ARBA00016317"/>
    </source>
</evidence>
<evidence type="ECO:0000313" key="16">
    <source>
        <dbReference type="EMBL" id="THD23802.1"/>
    </source>
</evidence>
<reference evidence="16" key="1">
    <citation type="submission" date="2019-03" db="EMBL/GenBank/DDBJ databases">
        <title>Improved annotation for the trematode Fasciola hepatica.</title>
        <authorList>
            <person name="Choi Y.-J."/>
            <person name="Martin J."/>
            <person name="Mitreva M."/>
        </authorList>
    </citation>
    <scope>NUCLEOTIDE SEQUENCE [LARGE SCALE GENOMIC DNA]</scope>
</reference>
<evidence type="ECO:0000256" key="5">
    <source>
        <dbReference type="ARBA" id="ARBA00022475"/>
    </source>
</evidence>